<sequence length="272" mass="31301">MKWLKQLFSIYIHGSVHVAFAVLALTLMTLHTFKLPFSLPVAGFAFFGTIAGYNFVKYESYFRYKKPIGTQLKIITGLSVLAILVSGICFLLLERRTQVWSIVFFALTLLYTVPFFPNKKNMRNWTGIKIYMVALCWAGITTLLPLLNADVAIGADVLLKFFQRFLLVIILILIFEIIDSKDDDPLLMTVPQKIGVKKTKFLNLILLAVFYCLEFFKTEVDIKQLMVNVILITVTALFTIFATPERPKYYTLFWVESIPVFWLVLVFFSDKL</sequence>
<feature type="transmembrane region" description="Helical" evidence="1">
    <location>
        <begin position="222"/>
        <end position="242"/>
    </location>
</feature>
<accession>A0ABQ1JTQ3</accession>
<evidence type="ECO:0000256" key="1">
    <source>
        <dbReference type="SAM" id="Phobius"/>
    </source>
</evidence>
<feature type="transmembrane region" description="Helical" evidence="1">
    <location>
        <begin position="35"/>
        <end position="53"/>
    </location>
</feature>
<evidence type="ECO:0000313" key="3">
    <source>
        <dbReference type="Proteomes" id="UP000615760"/>
    </source>
</evidence>
<feature type="transmembrane region" description="Helical" evidence="1">
    <location>
        <begin position="161"/>
        <end position="178"/>
    </location>
</feature>
<organism evidence="2 3">
    <name type="scientific">Flavobacterium suaedae</name>
    <dbReference type="NCBI Taxonomy" id="1767027"/>
    <lineage>
        <taxon>Bacteria</taxon>
        <taxon>Pseudomonadati</taxon>
        <taxon>Bacteroidota</taxon>
        <taxon>Flavobacteriia</taxon>
        <taxon>Flavobacteriales</taxon>
        <taxon>Flavobacteriaceae</taxon>
        <taxon>Flavobacterium</taxon>
    </lineage>
</organism>
<protein>
    <recommendedName>
        <fullName evidence="4">Prenyltransferase</fullName>
    </recommendedName>
</protein>
<evidence type="ECO:0000313" key="2">
    <source>
        <dbReference type="EMBL" id="GGB76652.1"/>
    </source>
</evidence>
<feature type="transmembrane region" description="Helical" evidence="1">
    <location>
        <begin position="7"/>
        <end position="29"/>
    </location>
</feature>
<keyword evidence="1" id="KW-1133">Transmembrane helix</keyword>
<keyword evidence="3" id="KW-1185">Reference proteome</keyword>
<dbReference type="RefSeq" id="WP_188620716.1">
    <property type="nucleotide sequence ID" value="NZ_BMJE01000003.1"/>
</dbReference>
<keyword evidence="1" id="KW-0472">Membrane</keyword>
<feature type="transmembrane region" description="Helical" evidence="1">
    <location>
        <begin position="128"/>
        <end position="149"/>
    </location>
</feature>
<name>A0ABQ1JTQ3_9FLAO</name>
<reference evidence="3" key="1">
    <citation type="journal article" date="2019" name="Int. J. Syst. Evol. Microbiol.">
        <title>The Global Catalogue of Microorganisms (GCM) 10K type strain sequencing project: providing services to taxonomists for standard genome sequencing and annotation.</title>
        <authorList>
            <consortium name="The Broad Institute Genomics Platform"/>
            <consortium name="The Broad Institute Genome Sequencing Center for Infectious Disease"/>
            <person name="Wu L."/>
            <person name="Ma J."/>
        </authorList>
    </citation>
    <scope>NUCLEOTIDE SEQUENCE [LARGE SCALE GENOMIC DNA]</scope>
    <source>
        <strain evidence="3">CGMCC 1.15461</strain>
    </source>
</reference>
<feature type="transmembrane region" description="Helical" evidence="1">
    <location>
        <begin position="249"/>
        <end position="268"/>
    </location>
</feature>
<dbReference type="EMBL" id="BMJE01000003">
    <property type="protein sequence ID" value="GGB76652.1"/>
    <property type="molecule type" value="Genomic_DNA"/>
</dbReference>
<gene>
    <name evidence="2" type="ORF">GCM10007424_15830</name>
</gene>
<comment type="caution">
    <text evidence="2">The sequence shown here is derived from an EMBL/GenBank/DDBJ whole genome shotgun (WGS) entry which is preliminary data.</text>
</comment>
<feature type="transmembrane region" description="Helical" evidence="1">
    <location>
        <begin position="74"/>
        <end position="93"/>
    </location>
</feature>
<keyword evidence="1" id="KW-0812">Transmembrane</keyword>
<proteinExistence type="predicted"/>
<dbReference type="Proteomes" id="UP000615760">
    <property type="component" value="Unassembled WGS sequence"/>
</dbReference>
<evidence type="ECO:0008006" key="4">
    <source>
        <dbReference type="Google" id="ProtNLM"/>
    </source>
</evidence>
<feature type="transmembrane region" description="Helical" evidence="1">
    <location>
        <begin position="99"/>
        <end position="116"/>
    </location>
</feature>